<dbReference type="EMBL" id="JAGSOG010000072">
    <property type="protein sequence ID" value="MBR7834817.1"/>
    <property type="molecule type" value="Genomic_DNA"/>
</dbReference>
<evidence type="ECO:0000313" key="3">
    <source>
        <dbReference type="Proteomes" id="UP000675781"/>
    </source>
</evidence>
<proteinExistence type="predicted"/>
<reference evidence="2" key="1">
    <citation type="submission" date="2021-04" db="EMBL/GenBank/DDBJ databases">
        <title>Genome based classification of Actinospica acidithermotolerans sp. nov., an actinobacterium isolated from an Indonesian hot spring.</title>
        <authorList>
            <person name="Kusuma A.B."/>
            <person name="Putra K.E."/>
            <person name="Nafisah S."/>
            <person name="Loh J."/>
            <person name="Nouioui I."/>
            <person name="Goodfellow M."/>
        </authorList>
    </citation>
    <scope>NUCLEOTIDE SEQUENCE</scope>
    <source>
        <strain evidence="2">CSCA 57</strain>
    </source>
</reference>
<sequence>RIAADGAGTGVRIADRTRICDGATLGDGCVLEDGSQILGAISARAVRLAAGGDYTCPDPDLRGAVLKGRGTAHGLTLAVGEVVNGNGPFERSPVERQRAYHPQAPHAADMAL</sequence>
<dbReference type="AlphaFoldDB" id="A0A941EQT9"/>
<protein>
    <submittedName>
        <fullName evidence="2">Uncharacterized protein</fullName>
    </submittedName>
</protein>
<evidence type="ECO:0000256" key="1">
    <source>
        <dbReference type="SAM" id="MobiDB-lite"/>
    </source>
</evidence>
<feature type="region of interest" description="Disordered" evidence="1">
    <location>
        <begin position="88"/>
        <end position="112"/>
    </location>
</feature>
<gene>
    <name evidence="2" type="ORF">KDL01_16190</name>
</gene>
<accession>A0A941EQT9</accession>
<keyword evidence="3" id="KW-1185">Reference proteome</keyword>
<comment type="caution">
    <text evidence="2">The sequence shown here is derived from an EMBL/GenBank/DDBJ whole genome shotgun (WGS) entry which is preliminary data.</text>
</comment>
<dbReference type="SUPFAM" id="SSF51161">
    <property type="entry name" value="Trimeric LpxA-like enzymes"/>
    <property type="match status" value="1"/>
</dbReference>
<organism evidence="2 3">
    <name type="scientific">Actinospica durhamensis</name>
    <dbReference type="NCBI Taxonomy" id="1508375"/>
    <lineage>
        <taxon>Bacteria</taxon>
        <taxon>Bacillati</taxon>
        <taxon>Actinomycetota</taxon>
        <taxon>Actinomycetes</taxon>
        <taxon>Catenulisporales</taxon>
        <taxon>Actinospicaceae</taxon>
        <taxon>Actinospica</taxon>
    </lineage>
</organism>
<name>A0A941EQT9_9ACTN</name>
<dbReference type="Proteomes" id="UP000675781">
    <property type="component" value="Unassembled WGS sequence"/>
</dbReference>
<dbReference type="InterPro" id="IPR011004">
    <property type="entry name" value="Trimer_LpxA-like_sf"/>
</dbReference>
<evidence type="ECO:0000313" key="2">
    <source>
        <dbReference type="EMBL" id="MBR7834817.1"/>
    </source>
</evidence>
<feature type="non-terminal residue" evidence="2">
    <location>
        <position position="1"/>
    </location>
</feature>